<keyword evidence="2" id="KW-0378">Hydrolase</keyword>
<dbReference type="GO" id="GO:0016020">
    <property type="term" value="C:membrane"/>
    <property type="evidence" value="ECO:0007669"/>
    <property type="project" value="TreeGrafter"/>
</dbReference>
<dbReference type="Pfam" id="PF00561">
    <property type="entry name" value="Abhydrolase_1"/>
    <property type="match status" value="1"/>
</dbReference>
<sequence length="293" mass="32385">MLDTVDITREGTRRTFDGPTPLSYHIAGEGEAFVMLHGSGPGVSGWGNFGANLPLFSQHFRTIIPDQPGFGASPRPEMDRPYHRISSDAIAALLDELGIEKAHVLGNSMGGSVAARFALDHPDRLGKLVLMGPGGVGAAILSPSPPEGLGRLVEFAQDPTREKLVAWMKTMVSDKAFITEELIEERWRNATEPGAIEWLRLFFSHVGGKSKRPTEEIPLWAQVPKIAAPTLITWGRDDRVTPLEMAWLPLRQMREVELHVFSGCGHWAMTEKREQFERVVMEFLTRPVATSVA</sequence>
<name>A0AAW4XKB5_RHORH</name>
<dbReference type="InterPro" id="IPR000073">
    <property type="entry name" value="AB_hydrolase_1"/>
</dbReference>
<dbReference type="PANTHER" id="PTHR43798:SF5">
    <property type="entry name" value="MONOACYLGLYCEROL LIPASE ABHD6"/>
    <property type="match status" value="1"/>
</dbReference>
<dbReference type="InterPro" id="IPR000639">
    <property type="entry name" value="Epox_hydrolase-like"/>
</dbReference>
<evidence type="ECO:0000259" key="1">
    <source>
        <dbReference type="Pfam" id="PF00561"/>
    </source>
</evidence>
<dbReference type="InterPro" id="IPR050266">
    <property type="entry name" value="AB_hydrolase_sf"/>
</dbReference>
<dbReference type="PANTHER" id="PTHR43798">
    <property type="entry name" value="MONOACYLGLYCEROL LIPASE"/>
    <property type="match status" value="1"/>
</dbReference>
<dbReference type="PRINTS" id="PR00412">
    <property type="entry name" value="EPOXHYDRLASE"/>
</dbReference>
<dbReference type="GO" id="GO:0047372">
    <property type="term" value="F:monoacylglycerol lipase activity"/>
    <property type="evidence" value="ECO:0007669"/>
    <property type="project" value="TreeGrafter"/>
</dbReference>
<gene>
    <name evidence="2" type="ORF">LQ384_20615</name>
</gene>
<dbReference type="AlphaFoldDB" id="A0AAW4XKB5"/>
<organism evidence="2 3">
    <name type="scientific">Rhodococcus rhodochrous</name>
    <dbReference type="NCBI Taxonomy" id="1829"/>
    <lineage>
        <taxon>Bacteria</taxon>
        <taxon>Bacillati</taxon>
        <taxon>Actinomycetota</taxon>
        <taxon>Actinomycetes</taxon>
        <taxon>Mycobacteriales</taxon>
        <taxon>Nocardiaceae</taxon>
        <taxon>Rhodococcus</taxon>
    </lineage>
</organism>
<dbReference type="PRINTS" id="PR00111">
    <property type="entry name" value="ABHYDROLASE"/>
</dbReference>
<dbReference type="Gene3D" id="3.40.50.1820">
    <property type="entry name" value="alpha/beta hydrolase"/>
    <property type="match status" value="1"/>
</dbReference>
<dbReference type="RefSeq" id="WP_183070608.1">
    <property type="nucleotide sequence ID" value="NZ_CP027557.1"/>
</dbReference>
<evidence type="ECO:0000313" key="3">
    <source>
        <dbReference type="Proteomes" id="UP001198630"/>
    </source>
</evidence>
<dbReference type="SUPFAM" id="SSF53474">
    <property type="entry name" value="alpha/beta-Hydrolases"/>
    <property type="match status" value="1"/>
</dbReference>
<feature type="domain" description="AB hydrolase-1" evidence="1">
    <location>
        <begin position="32"/>
        <end position="271"/>
    </location>
</feature>
<dbReference type="EMBL" id="JAJNCO010000012">
    <property type="protein sequence ID" value="MCD2113518.1"/>
    <property type="molecule type" value="Genomic_DNA"/>
</dbReference>
<dbReference type="Proteomes" id="UP001198630">
    <property type="component" value="Unassembled WGS sequence"/>
</dbReference>
<accession>A0AAW4XKB5</accession>
<dbReference type="GO" id="GO:0046464">
    <property type="term" value="P:acylglycerol catabolic process"/>
    <property type="evidence" value="ECO:0007669"/>
    <property type="project" value="TreeGrafter"/>
</dbReference>
<dbReference type="InterPro" id="IPR029058">
    <property type="entry name" value="AB_hydrolase_fold"/>
</dbReference>
<comment type="caution">
    <text evidence="2">The sequence shown here is derived from an EMBL/GenBank/DDBJ whole genome shotgun (WGS) entry which is preliminary data.</text>
</comment>
<proteinExistence type="predicted"/>
<reference evidence="2" key="1">
    <citation type="submission" date="2021-11" db="EMBL/GenBank/DDBJ databases">
        <title>Development of a sustainable strategy for remediation of hydrocarbon-contaminated territories based on the waste exchange concept.</title>
        <authorList>
            <person name="Elkin A."/>
        </authorList>
    </citation>
    <scope>NUCLEOTIDE SEQUENCE</scope>
    <source>
        <strain evidence="2">IEGM 757</strain>
    </source>
</reference>
<protein>
    <submittedName>
        <fullName evidence="2">Alpha/beta fold hydrolase</fullName>
    </submittedName>
</protein>
<evidence type="ECO:0000313" key="2">
    <source>
        <dbReference type="EMBL" id="MCD2113518.1"/>
    </source>
</evidence>